<dbReference type="InterPro" id="IPR050360">
    <property type="entry name" value="MFS_Sugar_Transporters"/>
</dbReference>
<dbReference type="OrthoDB" id="3825at2759"/>
<dbReference type="EMBL" id="VRMN01000018">
    <property type="protein sequence ID" value="KAA8490840.1"/>
    <property type="molecule type" value="Genomic_DNA"/>
</dbReference>
<dbReference type="InterPro" id="IPR003663">
    <property type="entry name" value="Sugar/inositol_transpt"/>
</dbReference>
<keyword evidence="9" id="KW-1185">Reference proteome</keyword>
<accession>A0A5J4YJ19</accession>
<proteinExistence type="inferred from homology"/>
<dbReference type="OMA" id="CWIRQLE"/>
<dbReference type="PANTHER" id="PTHR48022">
    <property type="entry name" value="PLASTIDIC GLUCOSE TRANSPORTER 4"/>
    <property type="match status" value="1"/>
</dbReference>
<evidence type="ECO:0000313" key="8">
    <source>
        <dbReference type="EMBL" id="KAA8490840.1"/>
    </source>
</evidence>
<name>A0A5J4YJ19_PORPP</name>
<dbReference type="InterPro" id="IPR036259">
    <property type="entry name" value="MFS_trans_sf"/>
</dbReference>
<comment type="similarity">
    <text evidence="2">Belongs to the major facilitator superfamily. Sugar transporter (TC 2.A.1.1) family.</text>
</comment>
<dbReference type="PANTHER" id="PTHR48022:SF2">
    <property type="entry name" value="PLASTIDIC GLUCOSE TRANSPORTER 4"/>
    <property type="match status" value="1"/>
</dbReference>
<dbReference type="Pfam" id="PF00083">
    <property type="entry name" value="Sugar_tr"/>
    <property type="match status" value="1"/>
</dbReference>
<evidence type="ECO:0000313" key="9">
    <source>
        <dbReference type="Proteomes" id="UP000324585"/>
    </source>
</evidence>
<comment type="caution">
    <text evidence="8">The sequence shown here is derived from an EMBL/GenBank/DDBJ whole genome shotgun (WGS) entry which is preliminary data.</text>
</comment>
<feature type="transmembrane region" description="Helical" evidence="6">
    <location>
        <begin position="393"/>
        <end position="417"/>
    </location>
</feature>
<feature type="transmembrane region" description="Helical" evidence="6">
    <location>
        <begin position="429"/>
        <end position="449"/>
    </location>
</feature>
<dbReference type="Gene3D" id="1.20.1250.20">
    <property type="entry name" value="MFS general substrate transporter like domains"/>
    <property type="match status" value="2"/>
</dbReference>
<feature type="transmembrane region" description="Helical" evidence="6">
    <location>
        <begin position="150"/>
        <end position="168"/>
    </location>
</feature>
<feature type="transmembrane region" description="Helical" evidence="6">
    <location>
        <begin position="235"/>
        <end position="257"/>
    </location>
</feature>
<dbReference type="InterPro" id="IPR020846">
    <property type="entry name" value="MFS_dom"/>
</dbReference>
<feature type="transmembrane region" description="Helical" evidence="6">
    <location>
        <begin position="362"/>
        <end position="381"/>
    </location>
</feature>
<dbReference type="InterPro" id="IPR005828">
    <property type="entry name" value="MFS_sugar_transport-like"/>
</dbReference>
<evidence type="ECO:0000256" key="4">
    <source>
        <dbReference type="ARBA" id="ARBA00022989"/>
    </source>
</evidence>
<sequence>MRHPAAAFAFPSALTVSLGHRNAQQVRCCARTAPHALRRERVVSMSTPAPREDQGKLAGDMEFSSGSAGAGAGSVGSSLFAIGASLLGSFVFGYHLAVVNGALDAMSIEFGFQSDALMKGYVVSSALLGALLGSLGAGALVERYGLRKAIIFNSFKLFAAACLCAAAVTPSQLLAGRLLSGVGIGVTSVLTPLYVAENAPAELKARIGSYIQVFINIGIVAALVAAIPIAAHPSWWRTMFGLSAIPVVLQALGIFLFDSGAPTHAYDMARESPGTETGVSGKESVSWMQGLKGNWQPATVGIALFALQQWSGINAVVFFSSSIFREAGIQSTALASVVVNASNIGGTLLAGNLIGAFGKRTMLSISFAGMFVSLVLLGAANTSSALMDVRGPLSVLGTLAYVVSFAFGCGPVPQIVLPELFPRSWRSQGTSLGFASHWLFNFALGLAFLPLVQRLGVGSVNFLFAAVCFLGVLFTQKFIPP</sequence>
<dbReference type="PROSITE" id="PS50850">
    <property type="entry name" value="MFS"/>
    <property type="match status" value="1"/>
</dbReference>
<evidence type="ECO:0000256" key="6">
    <source>
        <dbReference type="SAM" id="Phobius"/>
    </source>
</evidence>
<comment type="subcellular location">
    <subcellularLocation>
        <location evidence="1">Membrane</location>
        <topology evidence="1">Multi-pass membrane protein</topology>
    </subcellularLocation>
</comment>
<keyword evidence="8" id="KW-0762">Sugar transport</keyword>
<protein>
    <submittedName>
        <fullName evidence="8">Plastidic glucose transporter 4</fullName>
    </submittedName>
</protein>
<dbReference type="SUPFAM" id="SSF103473">
    <property type="entry name" value="MFS general substrate transporter"/>
    <property type="match status" value="1"/>
</dbReference>
<evidence type="ECO:0000259" key="7">
    <source>
        <dbReference type="PROSITE" id="PS50850"/>
    </source>
</evidence>
<gene>
    <name evidence="8" type="ORF">FVE85_1287</name>
</gene>
<keyword evidence="4 6" id="KW-1133">Transmembrane helix</keyword>
<dbReference type="PROSITE" id="PS00217">
    <property type="entry name" value="SUGAR_TRANSPORT_2"/>
    <property type="match status" value="1"/>
</dbReference>
<keyword evidence="5 6" id="KW-0472">Membrane</keyword>
<feature type="domain" description="Major facilitator superfamily (MFS) profile" evidence="7">
    <location>
        <begin position="81"/>
        <end position="481"/>
    </location>
</feature>
<keyword evidence="3 6" id="KW-0812">Transmembrane</keyword>
<keyword evidence="8" id="KW-0813">Transport</keyword>
<dbReference type="InterPro" id="IPR005829">
    <property type="entry name" value="Sugar_transporter_CS"/>
</dbReference>
<evidence type="ECO:0000256" key="2">
    <source>
        <dbReference type="ARBA" id="ARBA00010992"/>
    </source>
</evidence>
<dbReference type="AlphaFoldDB" id="A0A5J4YJ19"/>
<feature type="transmembrane region" description="Helical" evidence="6">
    <location>
        <begin position="207"/>
        <end position="229"/>
    </location>
</feature>
<evidence type="ECO:0000256" key="1">
    <source>
        <dbReference type="ARBA" id="ARBA00004141"/>
    </source>
</evidence>
<feature type="transmembrane region" description="Helical" evidence="6">
    <location>
        <begin position="455"/>
        <end position="475"/>
    </location>
</feature>
<dbReference type="Proteomes" id="UP000324585">
    <property type="component" value="Unassembled WGS sequence"/>
</dbReference>
<dbReference type="PRINTS" id="PR00171">
    <property type="entry name" value="SUGRTRNSPORT"/>
</dbReference>
<feature type="transmembrane region" description="Helical" evidence="6">
    <location>
        <begin position="174"/>
        <end position="195"/>
    </location>
</feature>
<evidence type="ECO:0000256" key="3">
    <source>
        <dbReference type="ARBA" id="ARBA00022692"/>
    </source>
</evidence>
<dbReference type="GO" id="GO:0016020">
    <property type="term" value="C:membrane"/>
    <property type="evidence" value="ECO:0007669"/>
    <property type="project" value="UniProtKB-SubCell"/>
</dbReference>
<feature type="transmembrane region" description="Helical" evidence="6">
    <location>
        <begin position="121"/>
        <end position="141"/>
    </location>
</feature>
<dbReference type="GO" id="GO:0005351">
    <property type="term" value="F:carbohydrate:proton symporter activity"/>
    <property type="evidence" value="ECO:0007669"/>
    <property type="project" value="TreeGrafter"/>
</dbReference>
<organism evidence="8 9">
    <name type="scientific">Porphyridium purpureum</name>
    <name type="common">Red alga</name>
    <name type="synonym">Porphyridium cruentum</name>
    <dbReference type="NCBI Taxonomy" id="35688"/>
    <lineage>
        <taxon>Eukaryota</taxon>
        <taxon>Rhodophyta</taxon>
        <taxon>Bangiophyceae</taxon>
        <taxon>Porphyridiales</taxon>
        <taxon>Porphyridiaceae</taxon>
        <taxon>Porphyridium</taxon>
    </lineage>
</organism>
<evidence type="ECO:0000256" key="5">
    <source>
        <dbReference type="ARBA" id="ARBA00023136"/>
    </source>
</evidence>
<reference evidence="9" key="1">
    <citation type="journal article" date="2019" name="Nat. Commun.">
        <title>Expansion of phycobilisome linker gene families in mesophilic red algae.</title>
        <authorList>
            <person name="Lee J."/>
            <person name="Kim D."/>
            <person name="Bhattacharya D."/>
            <person name="Yoon H.S."/>
        </authorList>
    </citation>
    <scope>NUCLEOTIDE SEQUENCE [LARGE SCALE GENOMIC DNA]</scope>
    <source>
        <strain evidence="9">CCMP 1328</strain>
    </source>
</reference>